<evidence type="ECO:0000259" key="1">
    <source>
        <dbReference type="PROSITE" id="PS51733"/>
    </source>
</evidence>
<dbReference type="GO" id="GO:0009249">
    <property type="term" value="P:protein lipoylation"/>
    <property type="evidence" value="ECO:0007669"/>
    <property type="project" value="UniProtKB-ARBA"/>
</dbReference>
<protein>
    <submittedName>
        <fullName evidence="2">Lipoate--protein ligase A</fullName>
    </submittedName>
</protein>
<dbReference type="GO" id="GO:0016740">
    <property type="term" value="F:transferase activity"/>
    <property type="evidence" value="ECO:0007669"/>
    <property type="project" value="UniProtKB-ARBA"/>
</dbReference>
<sequence length="275" mass="30934">MKLANVPITVINQTYSSEEKLTSFADTNALLEICDKFQRPFLHFWTTEQPTLILGINDRHLPKLSLGLKSLKNNHFDYFLRNSGGLAVVSDPDVLNISLFIPLAETTYSVDEAYEEIAGLIQLCWPSLPIKTYEIVHSYCPGKFDLSVDDQKFAGIAQRRTPNALVLMLYMSVSGNQDFRSQTVADFYTQGGAYTQDRWQFPTVDKATMTTLAALDLPTITIPKVEQQLLTTLTQQGESVDLSSAPEFLRSSQFTTEQATQLKKIQLRNDQLPIV</sequence>
<comment type="caution">
    <text evidence="2">The sequence shown here is derived from an EMBL/GenBank/DDBJ whole genome shotgun (WGS) entry which is preliminary data.</text>
</comment>
<dbReference type="InterPro" id="IPR050664">
    <property type="entry name" value="Octanoyltrans_LipM/LipL"/>
</dbReference>
<accession>A0A512PKX6</accession>
<dbReference type="InterPro" id="IPR004143">
    <property type="entry name" value="BPL_LPL_catalytic"/>
</dbReference>
<dbReference type="PANTHER" id="PTHR43679:SF2">
    <property type="entry name" value="OCTANOYL-[GCVH]:PROTEIN N-OCTANOYLTRANSFERASE"/>
    <property type="match status" value="1"/>
</dbReference>
<evidence type="ECO:0000313" key="2">
    <source>
        <dbReference type="EMBL" id="GEP71831.1"/>
    </source>
</evidence>
<dbReference type="GO" id="GO:0016874">
    <property type="term" value="F:ligase activity"/>
    <property type="evidence" value="ECO:0007669"/>
    <property type="project" value="UniProtKB-KW"/>
</dbReference>
<gene>
    <name evidence="2" type="ORF">LRA02_06990</name>
</gene>
<evidence type="ECO:0000313" key="3">
    <source>
        <dbReference type="Proteomes" id="UP000321569"/>
    </source>
</evidence>
<dbReference type="EMBL" id="BKAM01000004">
    <property type="protein sequence ID" value="GEP71831.1"/>
    <property type="molecule type" value="Genomic_DNA"/>
</dbReference>
<dbReference type="AlphaFoldDB" id="A0A512PKX6"/>
<keyword evidence="2" id="KW-0436">Ligase</keyword>
<dbReference type="InterPro" id="IPR045864">
    <property type="entry name" value="aa-tRNA-synth_II/BPL/LPL"/>
</dbReference>
<dbReference type="Proteomes" id="UP000321569">
    <property type="component" value="Unassembled WGS sequence"/>
</dbReference>
<name>A0A512PKX6_9LACO</name>
<dbReference type="Pfam" id="PF21948">
    <property type="entry name" value="LplA-B_cat"/>
    <property type="match status" value="1"/>
</dbReference>
<proteinExistence type="predicted"/>
<feature type="domain" description="BPL/LPL catalytic" evidence="1">
    <location>
        <begin position="36"/>
        <end position="241"/>
    </location>
</feature>
<dbReference type="PROSITE" id="PS51733">
    <property type="entry name" value="BPL_LPL_CATALYTIC"/>
    <property type="match status" value="1"/>
</dbReference>
<dbReference type="Gene3D" id="3.30.930.10">
    <property type="entry name" value="Bira Bifunctional Protein, Domain 2"/>
    <property type="match status" value="1"/>
</dbReference>
<dbReference type="STRING" id="1423795.FD12_GL001517"/>
<dbReference type="OrthoDB" id="2080934at2"/>
<reference evidence="2 3" key="1">
    <citation type="submission" date="2019-07" db="EMBL/GenBank/DDBJ databases">
        <title>Whole genome shotgun sequence of Lactobacillus rapi NBRC 109618.</title>
        <authorList>
            <person name="Hosoyama A."/>
            <person name="Uohara A."/>
            <person name="Ohji S."/>
            <person name="Ichikawa N."/>
        </authorList>
    </citation>
    <scope>NUCLEOTIDE SEQUENCE [LARGE SCALE GENOMIC DNA]</scope>
    <source>
        <strain evidence="2 3">NBRC 109618</strain>
    </source>
</reference>
<dbReference type="SUPFAM" id="SSF55681">
    <property type="entry name" value="Class II aaRS and biotin synthetases"/>
    <property type="match status" value="1"/>
</dbReference>
<dbReference type="GO" id="GO:0140096">
    <property type="term" value="F:catalytic activity, acting on a protein"/>
    <property type="evidence" value="ECO:0007669"/>
    <property type="project" value="UniProtKB-ARBA"/>
</dbReference>
<dbReference type="PANTHER" id="PTHR43679">
    <property type="entry name" value="OCTANOYLTRANSFERASE LIPM-RELATED"/>
    <property type="match status" value="1"/>
</dbReference>
<dbReference type="RefSeq" id="WP_056981626.1">
    <property type="nucleotide sequence ID" value="NZ_BKAM01000004.1"/>
</dbReference>
<organism evidence="2 3">
    <name type="scientific">Lentilactobacillus rapi</name>
    <dbReference type="NCBI Taxonomy" id="481723"/>
    <lineage>
        <taxon>Bacteria</taxon>
        <taxon>Bacillati</taxon>
        <taxon>Bacillota</taxon>
        <taxon>Bacilli</taxon>
        <taxon>Lactobacillales</taxon>
        <taxon>Lactobacillaceae</taxon>
        <taxon>Lentilactobacillus</taxon>
    </lineage>
</organism>